<evidence type="ECO:0000256" key="9">
    <source>
        <dbReference type="PROSITE-ProRule" id="PRU00124"/>
    </source>
</evidence>
<reference evidence="10 11" key="2">
    <citation type="submission" date="2017-04" db="EMBL/GenBank/DDBJ databases">
        <title>CpG methylation of centromeres and impact of large insertions on vertebrate speciation.</title>
        <authorList>
            <person name="Ichikawa K."/>
            <person name="Yoshimura J."/>
            <person name="Morishita S."/>
        </authorList>
    </citation>
    <scope>NUCLEOTIDE SEQUENCE</scope>
    <source>
        <strain evidence="10 11">HNI</strain>
    </source>
</reference>
<reference evidence="10" key="3">
    <citation type="submission" date="2025-08" db="UniProtKB">
        <authorList>
            <consortium name="Ensembl"/>
        </authorList>
    </citation>
    <scope>IDENTIFICATION</scope>
    <source>
        <strain evidence="10">HNI</strain>
    </source>
</reference>
<evidence type="ECO:0000256" key="5">
    <source>
        <dbReference type="ARBA" id="ARBA00023136"/>
    </source>
</evidence>
<evidence type="ECO:0000256" key="2">
    <source>
        <dbReference type="ARBA" id="ARBA00022692"/>
    </source>
</evidence>
<dbReference type="Gene3D" id="4.10.400.10">
    <property type="entry name" value="Low-density Lipoprotein Receptor"/>
    <property type="match status" value="4"/>
</dbReference>
<dbReference type="FunFam" id="4.10.400.10:FF:000143">
    <property type="entry name" value="low-density lipoprotein receptor-related protein 1-like"/>
    <property type="match status" value="1"/>
</dbReference>
<proteinExistence type="predicted"/>
<feature type="disulfide bond" evidence="9">
    <location>
        <begin position="137"/>
        <end position="152"/>
    </location>
</feature>
<evidence type="ECO:0000256" key="4">
    <source>
        <dbReference type="ARBA" id="ARBA00022989"/>
    </source>
</evidence>
<evidence type="ECO:0000256" key="3">
    <source>
        <dbReference type="ARBA" id="ARBA00022737"/>
    </source>
</evidence>
<dbReference type="CDD" id="cd00112">
    <property type="entry name" value="LDLa"/>
    <property type="match status" value="4"/>
</dbReference>
<dbReference type="SUPFAM" id="SSF57424">
    <property type="entry name" value="LDL receptor-like module"/>
    <property type="match status" value="4"/>
</dbReference>
<evidence type="ECO:0000256" key="8">
    <source>
        <dbReference type="ARBA" id="ARBA00023180"/>
    </source>
</evidence>
<dbReference type="Proteomes" id="UP000265180">
    <property type="component" value="Chromosome 5"/>
</dbReference>
<dbReference type="InterPro" id="IPR023415">
    <property type="entry name" value="LDLR_class-A_CS"/>
</dbReference>
<keyword evidence="5" id="KW-0472">Membrane</keyword>
<keyword evidence="6 9" id="KW-1015">Disulfide bond</keyword>
<feature type="disulfide bond" evidence="9">
    <location>
        <begin position="94"/>
        <end position="109"/>
    </location>
</feature>
<dbReference type="AlphaFoldDB" id="A0A3P9L526"/>
<evidence type="ECO:0000256" key="7">
    <source>
        <dbReference type="ARBA" id="ARBA00023170"/>
    </source>
</evidence>
<evidence type="ECO:0008006" key="12">
    <source>
        <dbReference type="Google" id="ProtNLM"/>
    </source>
</evidence>
<keyword evidence="4" id="KW-1133">Transmembrane helix</keyword>
<dbReference type="PROSITE" id="PS01209">
    <property type="entry name" value="LDLRA_1"/>
    <property type="match status" value="3"/>
</dbReference>
<dbReference type="Ensembl" id="ENSORLT00020033558.1">
    <property type="protein sequence ID" value="ENSORLP00020015677.1"/>
    <property type="gene ID" value="ENSORLG00020000449.1"/>
</dbReference>
<dbReference type="InterPro" id="IPR002172">
    <property type="entry name" value="LDrepeatLR_classA_rpt"/>
</dbReference>
<dbReference type="FunFam" id="4.10.400.10:FF:000010">
    <property type="entry name" value="Low-density lipoprotein receptor-related protein 1"/>
    <property type="match status" value="1"/>
</dbReference>
<dbReference type="SMART" id="SM00192">
    <property type="entry name" value="LDLa"/>
    <property type="match status" value="4"/>
</dbReference>
<dbReference type="PROSITE" id="PS50068">
    <property type="entry name" value="LDLRA_2"/>
    <property type="match status" value="4"/>
</dbReference>
<accession>A0A3P9L526</accession>
<feature type="disulfide bond" evidence="9">
    <location>
        <begin position="178"/>
        <end position="193"/>
    </location>
</feature>
<keyword evidence="2" id="KW-0812">Transmembrane</keyword>
<evidence type="ECO:0000313" key="11">
    <source>
        <dbReference type="Proteomes" id="UP000265180"/>
    </source>
</evidence>
<dbReference type="InterPro" id="IPR051221">
    <property type="entry name" value="LDLR-related"/>
</dbReference>
<keyword evidence="7" id="KW-0675">Receptor</keyword>
<sequence>KLNPRLFFPVHISPLSHVFTLLSPSGCSHSCSSAQFKCNSGRCIPDYWTCDGDNDCGDYSDETHANCTNRGRCCHTDEFQCLMDGLCIPLRWRCDGDTDCMDMSDEKECEGVTHMCDPAVKFGCKDSARCISKAWVCDGDSDCEDNSDEENCEALVCKLSHHVCANDSTICLPAEKLCDGTDDCPDGSDEKLCGEKQQFPHCASEQGSHNGKDNNLNHSLLIPISQTSAPWTTVAAAITALWRLARA</sequence>
<dbReference type="FunFam" id="4.10.400.10:FF:000008">
    <property type="entry name" value="Low density lipoprotein receptor-related protein 1"/>
    <property type="match status" value="1"/>
</dbReference>
<feature type="disulfide bond" evidence="9">
    <location>
        <begin position="38"/>
        <end position="56"/>
    </location>
</feature>
<feature type="disulfide bond" evidence="9">
    <location>
        <begin position="31"/>
        <end position="43"/>
    </location>
</feature>
<protein>
    <recommendedName>
        <fullName evidence="12">Low density lipoprotein receptor b</fullName>
    </recommendedName>
</protein>
<dbReference type="Pfam" id="PF00057">
    <property type="entry name" value="Ldl_recept_a"/>
    <property type="match status" value="4"/>
</dbReference>
<dbReference type="FunFam" id="4.10.400.10:FF:000068">
    <property type="entry name" value="Low-density lipoprotein receptor-related protein 1B"/>
    <property type="match status" value="1"/>
</dbReference>
<reference key="1">
    <citation type="journal article" date="2007" name="Nature">
        <title>The medaka draft genome and insights into vertebrate genome evolution.</title>
        <authorList>
            <person name="Kasahara M."/>
            <person name="Naruse K."/>
            <person name="Sasaki S."/>
            <person name="Nakatani Y."/>
            <person name="Qu W."/>
            <person name="Ahsan B."/>
            <person name="Yamada T."/>
            <person name="Nagayasu Y."/>
            <person name="Doi K."/>
            <person name="Kasai Y."/>
            <person name="Jindo T."/>
            <person name="Kobayashi D."/>
            <person name="Shimada A."/>
            <person name="Toyoda A."/>
            <person name="Kuroki Y."/>
            <person name="Fujiyama A."/>
            <person name="Sasaki T."/>
            <person name="Shimizu A."/>
            <person name="Asakawa S."/>
            <person name="Shimizu N."/>
            <person name="Hashimoto S."/>
            <person name="Yang J."/>
            <person name="Lee Y."/>
            <person name="Matsushima K."/>
            <person name="Sugano S."/>
            <person name="Sakaizumi M."/>
            <person name="Narita T."/>
            <person name="Ohishi K."/>
            <person name="Haga S."/>
            <person name="Ohta F."/>
            <person name="Nomoto H."/>
            <person name="Nogata K."/>
            <person name="Morishita T."/>
            <person name="Endo T."/>
            <person name="Shin-I T."/>
            <person name="Takeda H."/>
            <person name="Morishita S."/>
            <person name="Kohara Y."/>
        </authorList>
    </citation>
    <scope>NUCLEOTIDE SEQUENCE [LARGE SCALE GENOMIC DNA]</scope>
    <source>
        <strain>Hd-rR</strain>
    </source>
</reference>
<reference evidence="10" key="4">
    <citation type="submission" date="2025-09" db="UniProtKB">
        <authorList>
            <consortium name="Ensembl"/>
        </authorList>
    </citation>
    <scope>IDENTIFICATION</scope>
    <source>
        <strain evidence="10">HNI</strain>
    </source>
</reference>
<dbReference type="PANTHER" id="PTHR22722">
    <property type="entry name" value="LOW-DENSITY LIPOPROTEIN RECEPTOR-RELATED PROTEIN 2-RELATED"/>
    <property type="match status" value="1"/>
</dbReference>
<evidence type="ECO:0000256" key="1">
    <source>
        <dbReference type="ARBA" id="ARBA00004167"/>
    </source>
</evidence>
<keyword evidence="3" id="KW-0677">Repeat</keyword>
<dbReference type="GO" id="GO:0016020">
    <property type="term" value="C:membrane"/>
    <property type="evidence" value="ECO:0007669"/>
    <property type="project" value="UniProtKB-SubCell"/>
</dbReference>
<dbReference type="InterPro" id="IPR036055">
    <property type="entry name" value="LDL_receptor-like_sf"/>
</dbReference>
<dbReference type="PRINTS" id="PR00261">
    <property type="entry name" value="LDLRECEPTOR"/>
</dbReference>
<keyword evidence="8" id="KW-0325">Glycoprotein</keyword>
<evidence type="ECO:0000313" key="10">
    <source>
        <dbReference type="Ensembl" id="ENSORLP00020015677.1"/>
    </source>
</evidence>
<comment type="subcellular location">
    <subcellularLocation>
        <location evidence="1">Membrane</location>
        <topology evidence="1">Single-pass membrane protein</topology>
    </subcellularLocation>
</comment>
<organism evidence="10 11">
    <name type="scientific">Oryzias latipes</name>
    <name type="common">Japanese rice fish</name>
    <name type="synonym">Japanese killifish</name>
    <dbReference type="NCBI Taxonomy" id="8090"/>
    <lineage>
        <taxon>Eukaryota</taxon>
        <taxon>Metazoa</taxon>
        <taxon>Chordata</taxon>
        <taxon>Craniata</taxon>
        <taxon>Vertebrata</taxon>
        <taxon>Euteleostomi</taxon>
        <taxon>Actinopterygii</taxon>
        <taxon>Neopterygii</taxon>
        <taxon>Teleostei</taxon>
        <taxon>Neoteleostei</taxon>
        <taxon>Acanthomorphata</taxon>
        <taxon>Ovalentaria</taxon>
        <taxon>Atherinomorphae</taxon>
        <taxon>Beloniformes</taxon>
        <taxon>Adrianichthyidae</taxon>
        <taxon>Oryziinae</taxon>
        <taxon>Oryzias</taxon>
    </lineage>
</organism>
<dbReference type="PANTHER" id="PTHR22722:SF5">
    <property type="entry name" value="LOW-DENSITY LIPOPROTEIN RECEPTOR-RELATED PROTEIN 1B"/>
    <property type="match status" value="1"/>
</dbReference>
<name>A0A3P9L526_ORYLA</name>
<comment type="caution">
    <text evidence="9">Lacks conserved residue(s) required for the propagation of feature annotation.</text>
</comment>
<evidence type="ECO:0000256" key="6">
    <source>
        <dbReference type="ARBA" id="ARBA00023157"/>
    </source>
</evidence>